<evidence type="ECO:0000313" key="8">
    <source>
        <dbReference type="EMBL" id="GEP70263.1"/>
    </source>
</evidence>
<keyword evidence="3 6" id="KW-0812">Transmembrane</keyword>
<sequence length="209" mass="20557">MSPGAVALLLGVLAVLGSVPWWWRRPTPARSASHAGFVVGPAALGPATRGATAAPAARTGAPDVGVGAVDLGPALLLELVDSALGTGAAVPRALDAVARTLPGAQGAALHGVASALALGAGWSTAWAHAPSSGELERALAVSWTTGAAPGPALRAAADRLRREARGEAREAAARLGVHLVLPLGLCFLPAFMLLGLVPVVISLAGGLVG</sequence>
<dbReference type="RefSeq" id="WP_146954041.1">
    <property type="nucleotide sequence ID" value="NZ_BAABBJ010000014.1"/>
</dbReference>
<dbReference type="PANTHER" id="PTHR35007">
    <property type="entry name" value="INTEGRAL MEMBRANE PROTEIN-RELATED"/>
    <property type="match status" value="1"/>
</dbReference>
<keyword evidence="5 6" id="KW-0472">Membrane</keyword>
<accession>A0A512PGF2</accession>
<organism evidence="8 9">
    <name type="scientific">Cellulomonas soli</name>
    <dbReference type="NCBI Taxonomy" id="931535"/>
    <lineage>
        <taxon>Bacteria</taxon>
        <taxon>Bacillati</taxon>
        <taxon>Actinomycetota</taxon>
        <taxon>Actinomycetes</taxon>
        <taxon>Micrococcales</taxon>
        <taxon>Cellulomonadaceae</taxon>
        <taxon>Cellulomonas</taxon>
    </lineage>
</organism>
<evidence type="ECO:0000256" key="3">
    <source>
        <dbReference type="ARBA" id="ARBA00022692"/>
    </source>
</evidence>
<protein>
    <recommendedName>
        <fullName evidence="7">Type II secretion system protein GspF domain-containing protein</fullName>
    </recommendedName>
</protein>
<evidence type="ECO:0000259" key="7">
    <source>
        <dbReference type="Pfam" id="PF00482"/>
    </source>
</evidence>
<dbReference type="Pfam" id="PF00482">
    <property type="entry name" value="T2SSF"/>
    <property type="match status" value="1"/>
</dbReference>
<proteinExistence type="predicted"/>
<keyword evidence="4 6" id="KW-1133">Transmembrane helix</keyword>
<gene>
    <name evidence="8" type="ORF">CSO01_29780</name>
</gene>
<evidence type="ECO:0000313" key="9">
    <source>
        <dbReference type="Proteomes" id="UP000321798"/>
    </source>
</evidence>
<evidence type="ECO:0000256" key="4">
    <source>
        <dbReference type="ARBA" id="ARBA00022989"/>
    </source>
</evidence>
<feature type="transmembrane region" description="Helical" evidence="6">
    <location>
        <begin position="179"/>
        <end position="204"/>
    </location>
</feature>
<comment type="subcellular location">
    <subcellularLocation>
        <location evidence="1">Cell membrane</location>
        <topology evidence="1">Multi-pass membrane protein</topology>
    </subcellularLocation>
</comment>
<keyword evidence="9" id="KW-1185">Reference proteome</keyword>
<keyword evidence="2" id="KW-1003">Cell membrane</keyword>
<evidence type="ECO:0000256" key="2">
    <source>
        <dbReference type="ARBA" id="ARBA00022475"/>
    </source>
</evidence>
<dbReference type="GO" id="GO:0005886">
    <property type="term" value="C:plasma membrane"/>
    <property type="evidence" value="ECO:0007669"/>
    <property type="project" value="UniProtKB-SubCell"/>
</dbReference>
<evidence type="ECO:0000256" key="5">
    <source>
        <dbReference type="ARBA" id="ARBA00023136"/>
    </source>
</evidence>
<evidence type="ECO:0000256" key="1">
    <source>
        <dbReference type="ARBA" id="ARBA00004651"/>
    </source>
</evidence>
<dbReference type="EMBL" id="BKAL01000011">
    <property type="protein sequence ID" value="GEP70263.1"/>
    <property type="molecule type" value="Genomic_DNA"/>
</dbReference>
<dbReference type="Proteomes" id="UP000321798">
    <property type="component" value="Unassembled WGS sequence"/>
</dbReference>
<dbReference type="OrthoDB" id="3267562at2"/>
<comment type="caution">
    <text evidence="8">The sequence shown here is derived from an EMBL/GenBank/DDBJ whole genome shotgun (WGS) entry which is preliminary data.</text>
</comment>
<evidence type="ECO:0000256" key="6">
    <source>
        <dbReference type="SAM" id="Phobius"/>
    </source>
</evidence>
<dbReference type="InterPro" id="IPR018076">
    <property type="entry name" value="T2SS_GspF_dom"/>
</dbReference>
<feature type="transmembrane region" description="Helical" evidence="6">
    <location>
        <begin position="6"/>
        <end position="23"/>
    </location>
</feature>
<reference evidence="8 9" key="1">
    <citation type="submission" date="2019-07" db="EMBL/GenBank/DDBJ databases">
        <title>Whole genome shotgun sequence of Cellulomonas soli NBRC 109434.</title>
        <authorList>
            <person name="Hosoyama A."/>
            <person name="Uohara A."/>
            <person name="Ohji S."/>
            <person name="Ichikawa N."/>
        </authorList>
    </citation>
    <scope>NUCLEOTIDE SEQUENCE [LARGE SCALE GENOMIC DNA]</scope>
    <source>
        <strain evidence="8 9">NBRC 109434</strain>
    </source>
</reference>
<dbReference type="AlphaFoldDB" id="A0A512PGF2"/>
<name>A0A512PGF2_9CELL</name>
<feature type="domain" description="Type II secretion system protein GspF" evidence="7">
    <location>
        <begin position="82"/>
        <end position="195"/>
    </location>
</feature>
<dbReference type="PANTHER" id="PTHR35007:SF3">
    <property type="entry name" value="POSSIBLE CONSERVED ALANINE RICH MEMBRANE PROTEIN"/>
    <property type="match status" value="1"/>
</dbReference>